<keyword evidence="2" id="KW-0805">Transcription regulation</keyword>
<dbReference type="Proteomes" id="UP000619457">
    <property type="component" value="Unassembled WGS sequence"/>
</dbReference>
<dbReference type="Gene3D" id="1.10.1740.10">
    <property type="match status" value="1"/>
</dbReference>
<comment type="similarity">
    <text evidence="1">Belongs to the sigma-70 factor family. ECF subfamily.</text>
</comment>
<dbReference type="RefSeq" id="WP_018474166.1">
    <property type="nucleotide sequence ID" value="NZ_BMWX01000001.1"/>
</dbReference>
<dbReference type="SUPFAM" id="SSF88659">
    <property type="entry name" value="Sigma3 and sigma4 domains of RNA polymerase sigma factors"/>
    <property type="match status" value="1"/>
</dbReference>
<dbReference type="InterPro" id="IPR014327">
    <property type="entry name" value="RNA_pol_sigma70_bacteroid"/>
</dbReference>
<dbReference type="Pfam" id="PF04542">
    <property type="entry name" value="Sigma70_r2"/>
    <property type="match status" value="1"/>
</dbReference>
<reference evidence="7" key="2">
    <citation type="submission" date="2020-09" db="EMBL/GenBank/DDBJ databases">
        <authorList>
            <person name="Sun Q."/>
            <person name="Kim S."/>
        </authorList>
    </citation>
    <scope>NUCLEOTIDE SEQUENCE</scope>
    <source>
        <strain evidence="7">KCTC 12368</strain>
    </source>
</reference>
<evidence type="ECO:0000256" key="2">
    <source>
        <dbReference type="ARBA" id="ARBA00023015"/>
    </source>
</evidence>
<evidence type="ECO:0000313" key="8">
    <source>
        <dbReference type="Proteomes" id="UP000619457"/>
    </source>
</evidence>
<dbReference type="PANTHER" id="PTHR43133:SF46">
    <property type="entry name" value="RNA POLYMERASE SIGMA-70 FACTOR ECF SUBFAMILY"/>
    <property type="match status" value="1"/>
</dbReference>
<dbReference type="InterPro" id="IPR036388">
    <property type="entry name" value="WH-like_DNA-bd_sf"/>
</dbReference>
<dbReference type="GO" id="GO:0016987">
    <property type="term" value="F:sigma factor activity"/>
    <property type="evidence" value="ECO:0007669"/>
    <property type="project" value="UniProtKB-KW"/>
</dbReference>
<dbReference type="CDD" id="cd06171">
    <property type="entry name" value="Sigma70_r4"/>
    <property type="match status" value="1"/>
</dbReference>
<feature type="domain" description="RNA polymerase sigma-70 region 2" evidence="5">
    <location>
        <begin position="21"/>
        <end position="86"/>
    </location>
</feature>
<dbReference type="GO" id="GO:0000428">
    <property type="term" value="C:DNA-directed RNA polymerase complex"/>
    <property type="evidence" value="ECO:0007669"/>
    <property type="project" value="UniProtKB-KW"/>
</dbReference>
<keyword evidence="7" id="KW-0240">DNA-directed RNA polymerase</keyword>
<dbReference type="GO" id="GO:0006352">
    <property type="term" value="P:DNA-templated transcription initiation"/>
    <property type="evidence" value="ECO:0007669"/>
    <property type="project" value="InterPro"/>
</dbReference>
<evidence type="ECO:0000259" key="5">
    <source>
        <dbReference type="Pfam" id="PF04542"/>
    </source>
</evidence>
<dbReference type="InterPro" id="IPR039425">
    <property type="entry name" value="RNA_pol_sigma-70-like"/>
</dbReference>
<comment type="caution">
    <text evidence="7">The sequence shown here is derived from an EMBL/GenBank/DDBJ whole genome shotgun (WGS) entry which is preliminary data.</text>
</comment>
<dbReference type="NCBIfam" id="TIGR02985">
    <property type="entry name" value="Sig70_bacteroi1"/>
    <property type="match status" value="1"/>
</dbReference>
<dbReference type="InterPro" id="IPR014284">
    <property type="entry name" value="RNA_pol_sigma-70_dom"/>
</dbReference>
<sequence>MEIIQQESQTYIDDLLFEQSFRDYFQPLYAYACMLLKQEEEAEEVVQGVFLKLWEKREQITISISLKAYLYQMVYRDCMNHIRHEKVKMKHQQYQQYEIQRHGMGEDPGHDEELMEQLKKALAKLPEKCRKVFLLSRYESLKYQEIADRMGISVKTVETHMGKALRHLRSELADFLPLVIIMCLEWLEIWMRAN</sequence>
<proteinExistence type="inferred from homology"/>
<evidence type="ECO:0000313" key="7">
    <source>
        <dbReference type="EMBL" id="GGZ16295.1"/>
    </source>
</evidence>
<evidence type="ECO:0000256" key="3">
    <source>
        <dbReference type="ARBA" id="ARBA00023082"/>
    </source>
</evidence>
<dbReference type="InterPro" id="IPR007627">
    <property type="entry name" value="RNA_pol_sigma70_r2"/>
</dbReference>
<feature type="domain" description="RNA polymerase sigma factor 70 region 4 type 2" evidence="6">
    <location>
        <begin position="116"/>
        <end position="168"/>
    </location>
</feature>
<dbReference type="Pfam" id="PF08281">
    <property type="entry name" value="Sigma70_r4_2"/>
    <property type="match status" value="1"/>
</dbReference>
<dbReference type="InterPro" id="IPR013325">
    <property type="entry name" value="RNA_pol_sigma_r2"/>
</dbReference>
<dbReference type="InterPro" id="IPR013324">
    <property type="entry name" value="RNA_pol_sigma_r3/r4-like"/>
</dbReference>
<dbReference type="NCBIfam" id="TIGR02937">
    <property type="entry name" value="sigma70-ECF"/>
    <property type="match status" value="1"/>
</dbReference>
<organism evidence="7 8">
    <name type="scientific">Echinicola pacifica</name>
    <dbReference type="NCBI Taxonomy" id="346377"/>
    <lineage>
        <taxon>Bacteria</taxon>
        <taxon>Pseudomonadati</taxon>
        <taxon>Bacteroidota</taxon>
        <taxon>Cytophagia</taxon>
        <taxon>Cytophagales</taxon>
        <taxon>Cyclobacteriaceae</taxon>
        <taxon>Echinicola</taxon>
    </lineage>
</organism>
<dbReference type="PANTHER" id="PTHR43133">
    <property type="entry name" value="RNA POLYMERASE ECF-TYPE SIGMA FACTO"/>
    <property type="match status" value="1"/>
</dbReference>
<accession>A0A918PP01</accession>
<reference evidence="7" key="1">
    <citation type="journal article" date="2014" name="Int. J. Syst. Evol. Microbiol.">
        <title>Complete genome sequence of Corynebacterium casei LMG S-19264T (=DSM 44701T), isolated from a smear-ripened cheese.</title>
        <authorList>
            <consortium name="US DOE Joint Genome Institute (JGI-PGF)"/>
            <person name="Walter F."/>
            <person name="Albersmeier A."/>
            <person name="Kalinowski J."/>
            <person name="Ruckert C."/>
        </authorList>
    </citation>
    <scope>NUCLEOTIDE SEQUENCE</scope>
    <source>
        <strain evidence="7">KCTC 12368</strain>
    </source>
</reference>
<evidence type="ECO:0000256" key="1">
    <source>
        <dbReference type="ARBA" id="ARBA00010641"/>
    </source>
</evidence>
<name>A0A918PP01_9BACT</name>
<dbReference type="SUPFAM" id="SSF88946">
    <property type="entry name" value="Sigma2 domain of RNA polymerase sigma factors"/>
    <property type="match status" value="1"/>
</dbReference>
<dbReference type="GO" id="GO:0003677">
    <property type="term" value="F:DNA binding"/>
    <property type="evidence" value="ECO:0007669"/>
    <property type="project" value="InterPro"/>
</dbReference>
<keyword evidence="3" id="KW-0731">Sigma factor</keyword>
<evidence type="ECO:0000256" key="4">
    <source>
        <dbReference type="ARBA" id="ARBA00023163"/>
    </source>
</evidence>
<protein>
    <submittedName>
        <fullName evidence="7">DNA-directed RNA polymerase sigma-70 factor</fullName>
    </submittedName>
</protein>
<dbReference type="InterPro" id="IPR013249">
    <property type="entry name" value="RNA_pol_sigma70_r4_t2"/>
</dbReference>
<dbReference type="EMBL" id="BMWX01000001">
    <property type="protein sequence ID" value="GGZ16295.1"/>
    <property type="molecule type" value="Genomic_DNA"/>
</dbReference>
<keyword evidence="4" id="KW-0804">Transcription</keyword>
<keyword evidence="8" id="KW-1185">Reference proteome</keyword>
<gene>
    <name evidence="7" type="ORF">GCM10007049_05730</name>
</gene>
<dbReference type="AlphaFoldDB" id="A0A918PP01"/>
<dbReference type="Gene3D" id="1.10.10.10">
    <property type="entry name" value="Winged helix-like DNA-binding domain superfamily/Winged helix DNA-binding domain"/>
    <property type="match status" value="1"/>
</dbReference>
<evidence type="ECO:0000259" key="6">
    <source>
        <dbReference type="Pfam" id="PF08281"/>
    </source>
</evidence>